<evidence type="ECO:0000256" key="5">
    <source>
        <dbReference type="ARBA" id="ARBA00022801"/>
    </source>
</evidence>
<evidence type="ECO:0000256" key="3">
    <source>
        <dbReference type="ARBA" id="ARBA00022651"/>
    </source>
</evidence>
<evidence type="ECO:0000256" key="10">
    <source>
        <dbReference type="ARBA" id="ARBA00024574"/>
    </source>
</evidence>
<dbReference type="PROSITE" id="PS51820">
    <property type="entry name" value="PA14"/>
    <property type="match status" value="1"/>
</dbReference>
<dbReference type="InterPro" id="IPR017853">
    <property type="entry name" value="GH"/>
</dbReference>
<accession>A0A0C3H0K7</accession>
<dbReference type="InterPro" id="IPR037524">
    <property type="entry name" value="PA14/GLEYA"/>
</dbReference>
<dbReference type="EC" id="3.2.1.37" evidence="11"/>
<dbReference type="Proteomes" id="UP000054321">
    <property type="component" value="Unassembled WGS sequence"/>
</dbReference>
<reference evidence="14" key="2">
    <citation type="submission" date="2015-01" db="EMBL/GenBank/DDBJ databases">
        <title>Evolutionary Origins and Diversification of the Mycorrhizal Mutualists.</title>
        <authorList>
            <consortium name="DOE Joint Genome Institute"/>
            <consortium name="Mycorrhizal Genomics Consortium"/>
            <person name="Kohler A."/>
            <person name="Kuo A."/>
            <person name="Nagy L.G."/>
            <person name="Floudas D."/>
            <person name="Copeland A."/>
            <person name="Barry K.W."/>
            <person name="Cichocki N."/>
            <person name="Veneault-Fourrey C."/>
            <person name="LaButti K."/>
            <person name="Lindquist E.A."/>
            <person name="Lipzen A."/>
            <person name="Lundell T."/>
            <person name="Morin E."/>
            <person name="Murat C."/>
            <person name="Riley R."/>
            <person name="Ohm R."/>
            <person name="Sun H."/>
            <person name="Tunlid A."/>
            <person name="Henrissat B."/>
            <person name="Grigoriev I.V."/>
            <person name="Hibbett D.S."/>
            <person name="Martin F."/>
        </authorList>
    </citation>
    <scope>NUCLEOTIDE SEQUENCE [LARGE SCALE GENOMIC DNA]</scope>
    <source>
        <strain evidence="14">Zn</strain>
    </source>
</reference>
<evidence type="ECO:0000256" key="7">
    <source>
        <dbReference type="ARBA" id="ARBA00023277"/>
    </source>
</evidence>
<dbReference type="InterPro" id="IPR013783">
    <property type="entry name" value="Ig-like_fold"/>
</dbReference>
<feature type="domain" description="PA14" evidence="12">
    <location>
        <begin position="439"/>
        <end position="603"/>
    </location>
</feature>
<keyword evidence="3" id="KW-0858">Xylan degradation</keyword>
<dbReference type="GO" id="GO:0031222">
    <property type="term" value="P:arabinan catabolic process"/>
    <property type="evidence" value="ECO:0007669"/>
    <property type="project" value="TreeGrafter"/>
</dbReference>
<proteinExistence type="inferred from homology"/>
<keyword evidence="7" id="KW-0119">Carbohydrate metabolism</keyword>
<comment type="similarity">
    <text evidence="2">Belongs to the glycosyl hydrolase 3 family.</text>
</comment>
<dbReference type="SUPFAM" id="SSF51445">
    <property type="entry name" value="(Trans)glycosidases"/>
    <property type="match status" value="1"/>
</dbReference>
<dbReference type="InParanoid" id="A0A0C3H0K7"/>
<dbReference type="InterPro" id="IPR011658">
    <property type="entry name" value="PA14_dom"/>
</dbReference>
<dbReference type="EMBL" id="KN832875">
    <property type="protein sequence ID" value="KIN01721.1"/>
    <property type="molecule type" value="Genomic_DNA"/>
</dbReference>
<dbReference type="HOGENOM" id="CLU_004542_5_1_1"/>
<evidence type="ECO:0000256" key="9">
    <source>
        <dbReference type="ARBA" id="ARBA00023326"/>
    </source>
</evidence>
<evidence type="ECO:0000256" key="11">
    <source>
        <dbReference type="ARBA" id="ARBA00026107"/>
    </source>
</evidence>
<comment type="pathway">
    <text evidence="1">Glycan degradation; xylan degradation.</text>
</comment>
<gene>
    <name evidence="13" type="ORF">OIDMADRAFT_196202</name>
</gene>
<evidence type="ECO:0000313" key="13">
    <source>
        <dbReference type="EMBL" id="KIN01721.1"/>
    </source>
</evidence>
<keyword evidence="5 13" id="KW-0378">Hydrolase</keyword>
<dbReference type="Pfam" id="PF00933">
    <property type="entry name" value="Glyco_hydro_3"/>
    <property type="match status" value="1"/>
</dbReference>
<dbReference type="InterPro" id="IPR036962">
    <property type="entry name" value="Glyco_hydro_3_N_sf"/>
</dbReference>
<evidence type="ECO:0000259" key="12">
    <source>
        <dbReference type="PROSITE" id="PS51820"/>
    </source>
</evidence>
<evidence type="ECO:0000313" key="14">
    <source>
        <dbReference type="Proteomes" id="UP000054321"/>
    </source>
</evidence>
<dbReference type="Gene3D" id="3.40.50.1700">
    <property type="entry name" value="Glycoside hydrolase family 3 C-terminal domain"/>
    <property type="match status" value="2"/>
</dbReference>
<dbReference type="Pfam" id="PF07691">
    <property type="entry name" value="PA14"/>
    <property type="match status" value="1"/>
</dbReference>
<dbReference type="PRINTS" id="PR00133">
    <property type="entry name" value="GLHYDRLASE3"/>
</dbReference>
<dbReference type="Gene3D" id="3.20.20.300">
    <property type="entry name" value="Glycoside hydrolase, family 3, N-terminal domain"/>
    <property type="match status" value="1"/>
</dbReference>
<dbReference type="InterPro" id="IPR036881">
    <property type="entry name" value="Glyco_hydro_3_C_sf"/>
</dbReference>
<dbReference type="GO" id="GO:0009044">
    <property type="term" value="F:xylan 1,4-beta-xylosidase activity"/>
    <property type="evidence" value="ECO:0007669"/>
    <property type="project" value="UniProtKB-EC"/>
</dbReference>
<dbReference type="SMART" id="SM01217">
    <property type="entry name" value="Fn3_like"/>
    <property type="match status" value="1"/>
</dbReference>
<comment type="catalytic activity">
    <reaction evidence="10">
        <text>Hydrolysis of (1-&gt;4)-beta-D-xylans, to remove successive D-xylose residues from the non-reducing termini.</text>
        <dbReference type="EC" id="3.2.1.37"/>
    </reaction>
</comment>
<name>A0A0C3H0K7_OIDMZ</name>
<sequence length="880" mass="94692">MFADSIIGPNSDNGLWDERMHLAPTSPIGVIHDWYPTNKSQYNDMQTLNTKKSRVDIPFLQTGECLHGVGSFKQSLFPQSLGMSASFDTSLVYQVGRAIGEEASSIGIHACFAPVLDLGKDPRWGRAQEAWGEDMVLTSHMGVAYASGLSKNGTWFDSDAVVPVMKHFAAHGSPQAGHNAAPFMGYGVRQVIQEMLVPFKAAVDLGGVKGVMMAYSEFDDVPCSLNPILYKALNDWGFDGLSELLSTHLVTSSVGDTIAQWHNAGGMVQYYDFPLDTYINATVEIVNNGTLPKSTLQSLAKRILGVKYDLGLFDNRFIPEDVDSEAITQSHVPLALEAAQKAMVLLENHNSILPLKTKESGIQKIALIGPFADTFNFGDYSGQFGGYPVAHATTIRQAVSEYLEQNATSTQLVTSWGANSWTYNGQYNIPPYHLSAPNGTTGSLLATYYADTNFADQRFQKLETPSLDWGLYPPNGLPSNNFSVTWEGSLSVPVDADVEGWLGVAVYANTTAKLYIDGQLLVEAEKTTSGNILSNIPGMSSGTEAPPGSAPFSFKQGADHKIRVEYQAWNYYQKLENVNSLNAQIILFWNLVDQNDPVGKAVDLAKSSDIVVLVVGAAWNSDGEGGDRATLGLPPNQTALADAIFALNIPVVLVLQGGRPFAIPDYYSQAAASNVFQFFGGQAGGQAISDALFGIINPGGRVPLSVPYNVGTIPVYYKSVPPSFPRGYTDLPSTPIYPFGYGLSYTTFDVSGFSATVTSSGNGNSSGSSNTIFSPTSIITFHLTVTNNGVMEGSYVPQVYVLGRVGSITRPTKQLVAFTRVYLAAGESASVTMDLEVSRYLTILDKGYNWAVEPGEYTFALMENGGAGASTSTNITLSCQ</sequence>
<keyword evidence="8" id="KW-0326">Glycosidase</keyword>
<dbReference type="InterPro" id="IPR026891">
    <property type="entry name" value="Fn3-like"/>
</dbReference>
<dbReference type="GO" id="GO:0046556">
    <property type="term" value="F:alpha-L-arabinofuranosidase activity"/>
    <property type="evidence" value="ECO:0007669"/>
    <property type="project" value="TreeGrafter"/>
</dbReference>
<dbReference type="SMART" id="SM00758">
    <property type="entry name" value="PA14"/>
    <property type="match status" value="1"/>
</dbReference>
<dbReference type="Pfam" id="PF14310">
    <property type="entry name" value="Fn3-like"/>
    <property type="match status" value="1"/>
</dbReference>
<evidence type="ECO:0000256" key="2">
    <source>
        <dbReference type="ARBA" id="ARBA00005336"/>
    </source>
</evidence>
<keyword evidence="14" id="KW-1185">Reference proteome</keyword>
<keyword evidence="9" id="KW-0624">Polysaccharide degradation</keyword>
<dbReference type="PANTHER" id="PTHR42721">
    <property type="entry name" value="SUGAR HYDROLASE-RELATED"/>
    <property type="match status" value="1"/>
</dbReference>
<organism evidence="13 14">
    <name type="scientific">Oidiodendron maius (strain Zn)</name>
    <dbReference type="NCBI Taxonomy" id="913774"/>
    <lineage>
        <taxon>Eukaryota</taxon>
        <taxon>Fungi</taxon>
        <taxon>Dikarya</taxon>
        <taxon>Ascomycota</taxon>
        <taxon>Pezizomycotina</taxon>
        <taxon>Leotiomycetes</taxon>
        <taxon>Leotiomycetes incertae sedis</taxon>
        <taxon>Myxotrichaceae</taxon>
        <taxon>Oidiodendron</taxon>
    </lineage>
</organism>
<dbReference type="Gene3D" id="2.60.40.10">
    <property type="entry name" value="Immunoglobulins"/>
    <property type="match status" value="1"/>
</dbReference>
<evidence type="ECO:0000256" key="4">
    <source>
        <dbReference type="ARBA" id="ARBA00022729"/>
    </source>
</evidence>
<dbReference type="SUPFAM" id="SSF52279">
    <property type="entry name" value="Beta-D-glucan exohydrolase, C-terminal domain"/>
    <property type="match status" value="1"/>
</dbReference>
<dbReference type="AlphaFoldDB" id="A0A0C3H0K7"/>
<keyword evidence="6" id="KW-0325">Glycoprotein</keyword>
<dbReference type="GO" id="GO:0045493">
    <property type="term" value="P:xylan catabolic process"/>
    <property type="evidence" value="ECO:0007669"/>
    <property type="project" value="UniProtKB-KW"/>
</dbReference>
<dbReference type="PANTHER" id="PTHR42721:SF3">
    <property type="entry name" value="BETA-D-XYLOSIDASE 5-RELATED"/>
    <property type="match status" value="1"/>
</dbReference>
<keyword evidence="4" id="KW-0732">Signal</keyword>
<evidence type="ECO:0000256" key="8">
    <source>
        <dbReference type="ARBA" id="ARBA00023295"/>
    </source>
</evidence>
<dbReference type="InterPro" id="IPR002772">
    <property type="entry name" value="Glyco_hydro_3_C"/>
</dbReference>
<dbReference type="InterPro" id="IPR001764">
    <property type="entry name" value="Glyco_hydro_3_N"/>
</dbReference>
<dbReference type="STRING" id="913774.A0A0C3H0K7"/>
<dbReference type="OrthoDB" id="2123594at2759"/>
<evidence type="ECO:0000256" key="6">
    <source>
        <dbReference type="ARBA" id="ARBA00023180"/>
    </source>
</evidence>
<reference evidence="13 14" key="1">
    <citation type="submission" date="2014-04" db="EMBL/GenBank/DDBJ databases">
        <authorList>
            <consortium name="DOE Joint Genome Institute"/>
            <person name="Kuo A."/>
            <person name="Martino E."/>
            <person name="Perotto S."/>
            <person name="Kohler A."/>
            <person name="Nagy L.G."/>
            <person name="Floudas D."/>
            <person name="Copeland A."/>
            <person name="Barry K.W."/>
            <person name="Cichocki N."/>
            <person name="Veneault-Fourrey C."/>
            <person name="LaButti K."/>
            <person name="Lindquist E.A."/>
            <person name="Lipzen A."/>
            <person name="Lundell T."/>
            <person name="Morin E."/>
            <person name="Murat C."/>
            <person name="Sun H."/>
            <person name="Tunlid A."/>
            <person name="Henrissat B."/>
            <person name="Grigoriev I.V."/>
            <person name="Hibbett D.S."/>
            <person name="Martin F."/>
            <person name="Nordberg H.P."/>
            <person name="Cantor M.N."/>
            <person name="Hua S.X."/>
        </authorList>
    </citation>
    <scope>NUCLEOTIDE SEQUENCE [LARGE SCALE GENOMIC DNA]</scope>
    <source>
        <strain evidence="13 14">Zn</strain>
    </source>
</reference>
<evidence type="ECO:0000256" key="1">
    <source>
        <dbReference type="ARBA" id="ARBA00004851"/>
    </source>
</evidence>
<dbReference type="Pfam" id="PF01915">
    <property type="entry name" value="Glyco_hydro_3_C"/>
    <property type="match status" value="1"/>
</dbReference>
<protein>
    <recommendedName>
        <fullName evidence="11">xylan 1,4-beta-xylosidase</fullName>
        <ecNumber evidence="11">3.2.1.37</ecNumber>
    </recommendedName>
</protein>
<dbReference type="InterPro" id="IPR044993">
    <property type="entry name" value="BXL"/>
</dbReference>